<keyword evidence="2" id="KW-1185">Reference proteome</keyword>
<sequence length="111" mass="12177">MSHYPNKYHAFVCTQRRPDGHPRGCCTSKGGGQNLFNQLAMKVSELNLWDKGVSVASSSCLGFCKAGPLMVVYPQGIWYKTETTADIDEIVTSHFANDTPVERLIVTPAKG</sequence>
<proteinExistence type="predicted"/>
<dbReference type="RefSeq" id="WP_009867664.1">
    <property type="nucleotide sequence ID" value="NZ_JXSL01000027.1"/>
</dbReference>
<reference evidence="1 2" key="1">
    <citation type="submission" date="2015-01" db="EMBL/GenBank/DDBJ databases">
        <title>Genome Sequence of Magnetospirillum magnetotacticum Strain MS-1.</title>
        <authorList>
            <person name="Marinov G.K."/>
            <person name="Smalley M.D."/>
            <person name="DeSalvo G."/>
        </authorList>
    </citation>
    <scope>NUCLEOTIDE SEQUENCE [LARGE SCALE GENOMIC DNA]</scope>
    <source>
        <strain evidence="1 2">MS-1</strain>
    </source>
</reference>
<dbReference type="AlphaFoldDB" id="A0A0C2YUT6"/>
<dbReference type="InterPro" id="IPR036249">
    <property type="entry name" value="Thioredoxin-like_sf"/>
</dbReference>
<dbReference type="Proteomes" id="UP000031971">
    <property type="component" value="Unassembled WGS sequence"/>
</dbReference>
<dbReference type="SUPFAM" id="SSF52833">
    <property type="entry name" value="Thioredoxin-like"/>
    <property type="match status" value="1"/>
</dbReference>
<dbReference type="EMBL" id="JXSL01000027">
    <property type="protein sequence ID" value="KIL98888.1"/>
    <property type="molecule type" value="Genomic_DNA"/>
</dbReference>
<accession>A0A0C2YUT6</accession>
<dbReference type="InterPro" id="IPR002023">
    <property type="entry name" value="NuoE-like"/>
</dbReference>
<comment type="caution">
    <text evidence="1">The sequence shown here is derived from an EMBL/GenBank/DDBJ whole genome shotgun (WGS) entry which is preliminary data.</text>
</comment>
<evidence type="ECO:0000313" key="1">
    <source>
        <dbReference type="EMBL" id="KIL98888.1"/>
    </source>
</evidence>
<evidence type="ECO:0000313" key="2">
    <source>
        <dbReference type="Proteomes" id="UP000031971"/>
    </source>
</evidence>
<gene>
    <name evidence="1" type="ORF">CCC_02338</name>
</gene>
<name>A0A0C2YUT6_PARME</name>
<dbReference type="Gene3D" id="3.40.30.10">
    <property type="entry name" value="Glutaredoxin"/>
    <property type="match status" value="1"/>
</dbReference>
<dbReference type="CDD" id="cd02980">
    <property type="entry name" value="TRX_Fd_family"/>
    <property type="match status" value="1"/>
</dbReference>
<dbReference type="STRING" id="272627.CCC_02338"/>
<protein>
    <submittedName>
        <fullName evidence="1">Ferredoxin</fullName>
    </submittedName>
</protein>
<dbReference type="GO" id="GO:0016491">
    <property type="term" value="F:oxidoreductase activity"/>
    <property type="evidence" value="ECO:0007669"/>
    <property type="project" value="InterPro"/>
</dbReference>
<organism evidence="1 2">
    <name type="scientific">Paramagnetospirillum magnetotacticum MS-1</name>
    <dbReference type="NCBI Taxonomy" id="272627"/>
    <lineage>
        <taxon>Bacteria</taxon>
        <taxon>Pseudomonadati</taxon>
        <taxon>Pseudomonadota</taxon>
        <taxon>Alphaproteobacteria</taxon>
        <taxon>Rhodospirillales</taxon>
        <taxon>Magnetospirillaceae</taxon>
        <taxon>Paramagnetospirillum</taxon>
    </lineage>
</organism>
<dbReference type="PROSITE" id="PS01099">
    <property type="entry name" value="COMPLEX1_24K"/>
    <property type="match status" value="1"/>
</dbReference>